<evidence type="ECO:0000256" key="1">
    <source>
        <dbReference type="SAM" id="MobiDB-lite"/>
    </source>
</evidence>
<dbReference type="GO" id="GO:0005634">
    <property type="term" value="C:nucleus"/>
    <property type="evidence" value="ECO:0007669"/>
    <property type="project" value="TreeGrafter"/>
</dbReference>
<evidence type="ECO:0000313" key="4">
    <source>
        <dbReference type="Proteomes" id="UP000006310"/>
    </source>
</evidence>
<dbReference type="InterPro" id="IPR031906">
    <property type="entry name" value="RTT107_BRCT_6"/>
</dbReference>
<dbReference type="InterPro" id="IPR047250">
    <property type="entry name" value="BRCT_p53bp1-like_rpt2"/>
</dbReference>
<protein>
    <recommendedName>
        <fullName evidence="2">BRCT domain-containing protein</fullName>
    </recommendedName>
</protein>
<dbReference type="GO" id="GO:1990683">
    <property type="term" value="P:DNA double-strand break attachment to nuclear envelope"/>
    <property type="evidence" value="ECO:0007669"/>
    <property type="project" value="TreeGrafter"/>
</dbReference>
<dbReference type="CDD" id="cd00027">
    <property type="entry name" value="BRCT"/>
    <property type="match status" value="1"/>
</dbReference>
<dbReference type="InterPro" id="IPR036420">
    <property type="entry name" value="BRCT_dom_sf"/>
</dbReference>
<name>J7S1V3_HUIN7</name>
<feature type="domain" description="BRCT" evidence="2">
    <location>
        <begin position="112"/>
        <end position="208"/>
    </location>
</feature>
<dbReference type="Pfam" id="PF12738">
    <property type="entry name" value="PTCB-BRCT"/>
    <property type="match status" value="1"/>
</dbReference>
<dbReference type="PANTHER" id="PTHR47667">
    <property type="entry name" value="REGULATOR OF TY1 TRANSPOSITION PROTEIN 107"/>
    <property type="match status" value="1"/>
</dbReference>
<dbReference type="RefSeq" id="XP_022462090.1">
    <property type="nucleotide sequence ID" value="XM_022610007.1"/>
</dbReference>
<evidence type="ECO:0000259" key="2">
    <source>
        <dbReference type="PROSITE" id="PS50172"/>
    </source>
</evidence>
<dbReference type="InterPro" id="IPR001357">
    <property type="entry name" value="BRCT_dom"/>
</dbReference>
<dbReference type="GO" id="GO:0006302">
    <property type="term" value="P:double-strand break repair"/>
    <property type="evidence" value="ECO:0007669"/>
    <property type="project" value="TreeGrafter"/>
</dbReference>
<dbReference type="PANTHER" id="PTHR47667:SF1">
    <property type="entry name" value="REGULATOR OF TY1 TRANSPOSITION PROTEIN 107"/>
    <property type="match status" value="1"/>
</dbReference>
<dbReference type="OrthoDB" id="342264at2759"/>
<sequence>MPSDLFQGLNVLVVGPQNDETLGFEKMLKNNGCDSVPLYNTDTGEELTDKSAIISYFKLEETDIHFIVSNTCDFSFYKVMAFDLYIPVVKSSWIIHCIAKNKIVQPETHSPNGTHHLKNTQIYLSPFSFTEGEIAFYSQMIVSLGGSINQILSTRTTHVIANQHEDLAISAVEVFPGTAAAKIKFVYVTWLVECFMSCSDVGTAEHTITEKSTDKPAWERVESLQLSRGQSKFLTGYTFVLDQQMGGQICGILSRIVAGLGGSTNSDPIISQVRSFHLGGLTVTNGDGHNTWYWLFEMIQLDSFVPSVGKLVYRSPPGAVFESRRMSASYSNFYALQRHYVRTVCRMLGIIPTPELTRANEILVTRSRSGRKYTAATTQLRDRCSVVNYLWLEDCLRLGEAVDTAGSRYAEIPVRVSEGGNMLGQIGAVQNSVSQEDASGGTPETQIDLTQSDGRADDNFQTASEHHRDVVTSSPSGSEGDDDSITKPGGNVSANHIKLQIEDTESTQGTMHCTRPEKRIGESPVQQRSQTEEGCGAPHEKPIDNRDSHRPYQIEAVTTNCLERLTAEEKQRLGELGVSLHDDVATATPHRQLNCIIAPKRLRTVKFLTSLSFHPLQYALVPQFVEDLLALNEKPPIDEYPDAGDPQYRIPEVDPSVMALSALPARVFPRAGIHRVNLAHDIAGGSTVVAGILRAHGIQETRTLPRKFQEGDILKNEAGGTTEAAAPDYVLVATRPSQARRFQQLTGHAAATALVVEWNWCVQSIFDLQCNTLSSEYIIR</sequence>
<dbReference type="GeneID" id="34523479"/>
<dbReference type="Pfam" id="PF00533">
    <property type="entry name" value="BRCT"/>
    <property type="match status" value="2"/>
</dbReference>
<feature type="compositionally biased region" description="Basic and acidic residues" evidence="1">
    <location>
        <begin position="538"/>
        <end position="547"/>
    </location>
</feature>
<feature type="compositionally biased region" description="Polar residues" evidence="1">
    <location>
        <begin position="432"/>
        <end position="453"/>
    </location>
</feature>
<reference evidence="3 4" key="1">
    <citation type="journal article" date="2011" name="Proc. Natl. Acad. Sci. U.S.A.">
        <title>Evolutionary erosion of yeast sex chromosomes by mating-type switching accidents.</title>
        <authorList>
            <person name="Gordon J.L."/>
            <person name="Armisen D."/>
            <person name="Proux-Wera E."/>
            <person name="Oheigeartaigh S.S."/>
            <person name="Byrne K.P."/>
            <person name="Wolfe K.H."/>
        </authorList>
    </citation>
    <scope>NUCLEOTIDE SEQUENCE [LARGE SCALE GENOMIC DNA]</scope>
    <source>
        <strain evidence="4">ATCC MYA-139 / BCRC 22969 / CBS 8797 / CCRC 22969 / KCTC 17520 / NBRC 10181 / NCYC 3082</strain>
    </source>
</reference>
<feature type="compositionally biased region" description="Basic and acidic residues" evidence="1">
    <location>
        <begin position="454"/>
        <end position="470"/>
    </location>
</feature>
<dbReference type="KEGG" id="kng:KNAG_0A01550"/>
<dbReference type="eggNOG" id="KOG2043">
    <property type="taxonomic scope" value="Eukaryota"/>
</dbReference>
<accession>J7S1V3</accession>
<dbReference type="PROSITE" id="PS50172">
    <property type="entry name" value="BRCT"/>
    <property type="match status" value="3"/>
</dbReference>
<dbReference type="AlphaFoldDB" id="J7S1V3"/>
<feature type="region of interest" description="Disordered" evidence="1">
    <location>
        <begin position="432"/>
        <end position="547"/>
    </location>
</feature>
<organism evidence="3 4">
    <name type="scientific">Huiozyma naganishii (strain ATCC MYA-139 / BCRC 22969 / CBS 8797 / KCTC 17520 / NBRC 10181 / NCYC 3082 / Yp74L-3)</name>
    <name type="common">Yeast</name>
    <name type="synonym">Kazachstania naganishii</name>
    <dbReference type="NCBI Taxonomy" id="1071383"/>
    <lineage>
        <taxon>Eukaryota</taxon>
        <taxon>Fungi</taxon>
        <taxon>Dikarya</taxon>
        <taxon>Ascomycota</taxon>
        <taxon>Saccharomycotina</taxon>
        <taxon>Saccharomycetes</taxon>
        <taxon>Saccharomycetales</taxon>
        <taxon>Saccharomycetaceae</taxon>
        <taxon>Huiozyma</taxon>
    </lineage>
</organism>
<dbReference type="OMA" id="SHEGQED"/>
<dbReference type="Pfam" id="PF16770">
    <property type="entry name" value="RTT107_BRCT_5"/>
    <property type="match status" value="1"/>
</dbReference>
<dbReference type="EMBL" id="HE978314">
    <property type="protein sequence ID" value="CCK67844.1"/>
    <property type="molecule type" value="Genomic_DNA"/>
</dbReference>
<dbReference type="InterPro" id="IPR053036">
    <property type="entry name" value="CellCycle_DNARepair_Reg"/>
</dbReference>
<dbReference type="Pfam" id="PF16771">
    <property type="entry name" value="RTT107_BRCT_6"/>
    <property type="match status" value="1"/>
</dbReference>
<dbReference type="GO" id="GO:0035361">
    <property type="term" value="C:Cul8-RING ubiquitin ligase complex"/>
    <property type="evidence" value="ECO:0007669"/>
    <property type="project" value="TreeGrafter"/>
</dbReference>
<evidence type="ECO:0000313" key="3">
    <source>
        <dbReference type="EMBL" id="CCK67844.1"/>
    </source>
</evidence>
<dbReference type="Proteomes" id="UP000006310">
    <property type="component" value="Chromosome 1"/>
</dbReference>
<dbReference type="HOGENOM" id="CLU_342243_0_0_1"/>
<reference evidence="4" key="2">
    <citation type="submission" date="2012-08" db="EMBL/GenBank/DDBJ databases">
        <title>Genome sequence of Kazachstania naganishii.</title>
        <authorList>
            <person name="Gordon J.L."/>
            <person name="Armisen D."/>
            <person name="Proux-Wera E."/>
            <person name="OhEigeartaigh S.S."/>
            <person name="Byrne K.P."/>
            <person name="Wolfe K.H."/>
        </authorList>
    </citation>
    <scope>NUCLEOTIDE SEQUENCE [LARGE SCALE GENOMIC DNA]</scope>
    <source>
        <strain evidence="4">ATCC MYA-139 / BCRC 22969 / CBS 8797 / CCRC 22969 / KCTC 17520 / NBRC 10181 / NCYC 3082</strain>
    </source>
</reference>
<dbReference type="SMART" id="SM00292">
    <property type="entry name" value="BRCT"/>
    <property type="match status" value="3"/>
</dbReference>
<dbReference type="CDD" id="cd17724">
    <property type="entry name" value="BRCT_p53bp1_rpt2"/>
    <property type="match status" value="1"/>
</dbReference>
<feature type="domain" description="BRCT" evidence="2">
    <location>
        <begin position="316"/>
        <end position="403"/>
    </location>
</feature>
<dbReference type="Gene3D" id="3.40.50.10190">
    <property type="entry name" value="BRCT domain"/>
    <property type="match status" value="5"/>
</dbReference>
<keyword evidence="4" id="KW-1185">Reference proteome</keyword>
<dbReference type="SUPFAM" id="SSF52113">
    <property type="entry name" value="BRCT domain"/>
    <property type="match status" value="3"/>
</dbReference>
<proteinExistence type="predicted"/>
<feature type="domain" description="BRCT" evidence="2">
    <location>
        <begin position="1"/>
        <end position="111"/>
    </location>
</feature>
<dbReference type="STRING" id="1071383.J7S1V3"/>
<gene>
    <name evidence="3" type="primary">KNAG0A01550</name>
    <name evidence="3" type="ordered locus">KNAG_0A01550</name>
</gene>